<dbReference type="AlphaFoldDB" id="A0A9Q1BUR4"/>
<keyword evidence="4" id="KW-1185">Reference proteome</keyword>
<sequence length="188" mass="20929">MLEVLTWFGESIVLGDTVTCNSSIDTNQSSDGGFCNIAFNTNWTQSKCEADEQGSCVIPGWFFIVMAAFQGILLLILGGCLLVGWKYVTSQSKREHKPDFVPTRRQSNDYTPDDGTYLQPSFTNQGKEPPCIALSVSRTDQETYDRVPVRGGSANKRGKAKVNIEPEENVTHDSEEHYDFPSKIARHV</sequence>
<evidence type="ECO:0000313" key="3">
    <source>
        <dbReference type="EMBL" id="KAJ8033130.1"/>
    </source>
</evidence>
<feature type="compositionally biased region" description="Basic and acidic residues" evidence="1">
    <location>
        <begin position="169"/>
        <end position="180"/>
    </location>
</feature>
<protein>
    <submittedName>
        <fullName evidence="3">Uncharacterized protein</fullName>
    </submittedName>
</protein>
<feature type="region of interest" description="Disordered" evidence="1">
    <location>
        <begin position="147"/>
        <end position="188"/>
    </location>
</feature>
<accession>A0A9Q1BUR4</accession>
<evidence type="ECO:0000256" key="2">
    <source>
        <dbReference type="SAM" id="Phobius"/>
    </source>
</evidence>
<keyword evidence="2" id="KW-0812">Transmembrane</keyword>
<dbReference type="EMBL" id="JAIZAY010000011">
    <property type="protein sequence ID" value="KAJ8033130.1"/>
    <property type="molecule type" value="Genomic_DNA"/>
</dbReference>
<evidence type="ECO:0000256" key="1">
    <source>
        <dbReference type="SAM" id="MobiDB-lite"/>
    </source>
</evidence>
<feature type="transmembrane region" description="Helical" evidence="2">
    <location>
        <begin position="61"/>
        <end position="85"/>
    </location>
</feature>
<feature type="region of interest" description="Disordered" evidence="1">
    <location>
        <begin position="96"/>
        <end position="128"/>
    </location>
</feature>
<organism evidence="3 4">
    <name type="scientific">Holothuria leucospilota</name>
    <name type="common">Black long sea cucumber</name>
    <name type="synonym">Mertensiothuria leucospilota</name>
    <dbReference type="NCBI Taxonomy" id="206669"/>
    <lineage>
        <taxon>Eukaryota</taxon>
        <taxon>Metazoa</taxon>
        <taxon>Echinodermata</taxon>
        <taxon>Eleutherozoa</taxon>
        <taxon>Echinozoa</taxon>
        <taxon>Holothuroidea</taxon>
        <taxon>Aspidochirotacea</taxon>
        <taxon>Aspidochirotida</taxon>
        <taxon>Holothuriidae</taxon>
        <taxon>Holothuria</taxon>
    </lineage>
</organism>
<evidence type="ECO:0000313" key="4">
    <source>
        <dbReference type="Proteomes" id="UP001152320"/>
    </source>
</evidence>
<gene>
    <name evidence="3" type="ORF">HOLleu_23274</name>
</gene>
<keyword evidence="2" id="KW-1133">Transmembrane helix</keyword>
<proteinExistence type="predicted"/>
<keyword evidence="2" id="KW-0472">Membrane</keyword>
<name>A0A9Q1BUR4_HOLLE</name>
<dbReference type="Proteomes" id="UP001152320">
    <property type="component" value="Chromosome 11"/>
</dbReference>
<comment type="caution">
    <text evidence="3">The sequence shown here is derived from an EMBL/GenBank/DDBJ whole genome shotgun (WGS) entry which is preliminary data.</text>
</comment>
<reference evidence="3" key="1">
    <citation type="submission" date="2021-10" db="EMBL/GenBank/DDBJ databases">
        <title>Tropical sea cucumber genome reveals ecological adaptation and Cuvierian tubules defense mechanism.</title>
        <authorList>
            <person name="Chen T."/>
        </authorList>
    </citation>
    <scope>NUCLEOTIDE SEQUENCE</scope>
    <source>
        <strain evidence="3">Nanhai2018</strain>
        <tissue evidence="3">Muscle</tissue>
    </source>
</reference>